<feature type="region of interest" description="Disordered" evidence="1">
    <location>
        <begin position="146"/>
        <end position="183"/>
    </location>
</feature>
<accession>A0A388K8T4</accession>
<reference evidence="2 3" key="1">
    <citation type="journal article" date="2018" name="Cell">
        <title>The Chara Genome: Secondary Complexity and Implications for Plant Terrestrialization.</title>
        <authorList>
            <person name="Nishiyama T."/>
            <person name="Sakayama H."/>
            <person name="Vries J.D."/>
            <person name="Buschmann H."/>
            <person name="Saint-Marcoux D."/>
            <person name="Ullrich K.K."/>
            <person name="Haas F.B."/>
            <person name="Vanderstraeten L."/>
            <person name="Becker D."/>
            <person name="Lang D."/>
            <person name="Vosolsobe S."/>
            <person name="Rombauts S."/>
            <person name="Wilhelmsson P.K.I."/>
            <person name="Janitza P."/>
            <person name="Kern R."/>
            <person name="Heyl A."/>
            <person name="Rumpler F."/>
            <person name="Villalobos L.I.A.C."/>
            <person name="Clay J.M."/>
            <person name="Skokan R."/>
            <person name="Toyoda A."/>
            <person name="Suzuki Y."/>
            <person name="Kagoshima H."/>
            <person name="Schijlen E."/>
            <person name="Tajeshwar N."/>
            <person name="Catarino B."/>
            <person name="Hetherington A.J."/>
            <person name="Saltykova A."/>
            <person name="Bonnot C."/>
            <person name="Breuninger H."/>
            <person name="Symeonidi A."/>
            <person name="Radhakrishnan G.V."/>
            <person name="Van Nieuwerburgh F."/>
            <person name="Deforce D."/>
            <person name="Chang C."/>
            <person name="Karol K.G."/>
            <person name="Hedrich R."/>
            <person name="Ulvskov P."/>
            <person name="Glockner G."/>
            <person name="Delwiche C.F."/>
            <person name="Petrasek J."/>
            <person name="Van de Peer Y."/>
            <person name="Friml J."/>
            <person name="Beilby M."/>
            <person name="Dolan L."/>
            <person name="Kohara Y."/>
            <person name="Sugano S."/>
            <person name="Fujiyama A."/>
            <person name="Delaux P.-M."/>
            <person name="Quint M."/>
            <person name="TheiBen G."/>
            <person name="Hagemann M."/>
            <person name="Harholt J."/>
            <person name="Dunand C."/>
            <person name="Zachgo S."/>
            <person name="Langdale J."/>
            <person name="Maumus F."/>
            <person name="Straeten D.V.D."/>
            <person name="Gould S.B."/>
            <person name="Rensing S.A."/>
        </authorList>
    </citation>
    <scope>NUCLEOTIDE SEQUENCE [LARGE SCALE GENOMIC DNA]</scope>
    <source>
        <strain evidence="2 3">S276</strain>
    </source>
</reference>
<evidence type="ECO:0000313" key="3">
    <source>
        <dbReference type="Proteomes" id="UP000265515"/>
    </source>
</evidence>
<comment type="caution">
    <text evidence="2">The sequence shown here is derived from an EMBL/GenBank/DDBJ whole genome shotgun (WGS) entry which is preliminary data.</text>
</comment>
<keyword evidence="3" id="KW-1185">Reference proteome</keyword>
<dbReference type="Gramene" id="GBG66441">
    <property type="protein sequence ID" value="GBG66441"/>
    <property type="gene ID" value="CBR_g61484"/>
</dbReference>
<evidence type="ECO:0000313" key="2">
    <source>
        <dbReference type="EMBL" id="GBG66441.1"/>
    </source>
</evidence>
<protein>
    <submittedName>
        <fullName evidence="2">Uncharacterized protein</fullName>
    </submittedName>
</protein>
<organism evidence="2 3">
    <name type="scientific">Chara braunii</name>
    <name type="common">Braun's stonewort</name>
    <dbReference type="NCBI Taxonomy" id="69332"/>
    <lineage>
        <taxon>Eukaryota</taxon>
        <taxon>Viridiplantae</taxon>
        <taxon>Streptophyta</taxon>
        <taxon>Charophyceae</taxon>
        <taxon>Charales</taxon>
        <taxon>Characeae</taxon>
        <taxon>Chara</taxon>
    </lineage>
</organism>
<feature type="compositionally biased region" description="Low complexity" evidence="1">
    <location>
        <begin position="155"/>
        <end position="183"/>
    </location>
</feature>
<dbReference type="AlphaFoldDB" id="A0A388K8T4"/>
<proteinExistence type="predicted"/>
<dbReference type="EMBL" id="BFEA01000074">
    <property type="protein sequence ID" value="GBG66441.1"/>
    <property type="molecule type" value="Genomic_DNA"/>
</dbReference>
<gene>
    <name evidence="2" type="ORF">CBR_g61484</name>
</gene>
<dbReference type="Proteomes" id="UP000265515">
    <property type="component" value="Unassembled WGS sequence"/>
</dbReference>
<evidence type="ECO:0000256" key="1">
    <source>
        <dbReference type="SAM" id="MobiDB-lite"/>
    </source>
</evidence>
<sequence>MVVFPPDTPGAVRRCEASDLKDPTTRFLDDMVPNEEIRNGAAEWLETIEDGCRRLQEVVDILCSSHGDWLGAVGGTVTLAPWLEDMMQSMLDIIWELEEGPAPSLEEFVDWHQADSLMHRCYDIFRNGQDRCAALEAGLSPATTIEDSRGGNSFNTNIDCNDSNDNDNNNDNNINNNNNNNNNNNELTIINYSSLGVLNDNCGGDIASRGIVVGGGENINVNGGNDDNIFNNNNDYNNNNIINNNNNNNDNNNNKQLKNIDHSFLADDNCGDEIDDKRLVDDNCGNGIVGQRIDDNTGVIGIDGAIAGWQRMGVG</sequence>
<name>A0A388K8T4_CHABU</name>